<dbReference type="KEGG" id="sdd:D9753_02340"/>
<protein>
    <submittedName>
        <fullName evidence="1">Uncharacterized protein</fullName>
    </submittedName>
</protein>
<dbReference type="EMBL" id="CP033073">
    <property type="protein sequence ID" value="AYN37984.1"/>
    <property type="molecule type" value="Genomic_DNA"/>
</dbReference>
<reference evidence="1 2" key="1">
    <citation type="submission" date="2018-10" db="EMBL/GenBank/DDBJ databases">
        <title>The genome of Streptomyces dangxiongensis Z022.</title>
        <authorList>
            <person name="Zhang B."/>
        </authorList>
    </citation>
    <scope>NUCLEOTIDE SEQUENCE [LARGE SCALE GENOMIC DNA]</scope>
    <source>
        <strain evidence="1 2">Z022</strain>
    </source>
</reference>
<evidence type="ECO:0000313" key="2">
    <source>
        <dbReference type="Proteomes" id="UP000268329"/>
    </source>
</evidence>
<proteinExistence type="predicted"/>
<evidence type="ECO:0000313" key="1">
    <source>
        <dbReference type="EMBL" id="AYN37984.1"/>
    </source>
</evidence>
<accession>A0A3G2J779</accession>
<dbReference type="OrthoDB" id="193829at2"/>
<dbReference type="AlphaFoldDB" id="A0A3G2J779"/>
<keyword evidence="2" id="KW-1185">Reference proteome</keyword>
<organism evidence="1 2">
    <name type="scientific">Streptomyces dangxiongensis</name>
    <dbReference type="NCBI Taxonomy" id="1442032"/>
    <lineage>
        <taxon>Bacteria</taxon>
        <taxon>Bacillati</taxon>
        <taxon>Actinomycetota</taxon>
        <taxon>Actinomycetes</taxon>
        <taxon>Kitasatosporales</taxon>
        <taxon>Streptomycetaceae</taxon>
        <taxon>Streptomyces</taxon>
    </lineage>
</organism>
<gene>
    <name evidence="1" type="ORF">D9753_02340</name>
</gene>
<sequence>MTSTLTLTTASATASCTALTIVAVSTPEPIRLASLMMAAVWEASDREQPDGVLEGALEVGLPLPALVAGVRLAGPGGDVVDVPHRVVHVLLRPGTVRGLDLAVPATELRNKPVVTQNDLFELPVRLRPQPGAERA</sequence>
<dbReference type="Proteomes" id="UP000268329">
    <property type="component" value="Chromosome"/>
</dbReference>
<name>A0A3G2J779_9ACTN</name>